<evidence type="ECO:0000256" key="7">
    <source>
        <dbReference type="ARBA" id="ARBA00022833"/>
    </source>
</evidence>
<dbReference type="Gene3D" id="1.10.575.10">
    <property type="entry name" value="P1 Nuclease"/>
    <property type="match status" value="1"/>
</dbReference>
<dbReference type="GO" id="GO:0034480">
    <property type="term" value="F:phosphatidylcholine phospholipase C activity"/>
    <property type="evidence" value="ECO:0007669"/>
    <property type="project" value="UniProtKB-EC"/>
</dbReference>
<accession>K8E063</accession>
<keyword evidence="4" id="KW-0479">Metal-binding</keyword>
<organism evidence="10 11">
    <name type="scientific">Desulforamulus hydrothermalis Lam5 = DSM 18033</name>
    <dbReference type="NCBI Taxonomy" id="1121428"/>
    <lineage>
        <taxon>Bacteria</taxon>
        <taxon>Bacillati</taxon>
        <taxon>Bacillota</taxon>
        <taxon>Clostridia</taxon>
        <taxon>Eubacteriales</taxon>
        <taxon>Peptococcaceae</taxon>
        <taxon>Desulforamulus</taxon>
    </lineage>
</organism>
<protein>
    <recommendedName>
        <fullName evidence="2">Phospholipase C</fullName>
        <ecNumber evidence="1">3.1.4.3</ecNumber>
    </recommendedName>
    <alternativeName>
        <fullName evidence="8">Phosphatidylcholine cholinephosphohydrolase</fullName>
    </alternativeName>
</protein>
<dbReference type="GO" id="GO:0008270">
    <property type="term" value="F:zinc ion binding"/>
    <property type="evidence" value="ECO:0007669"/>
    <property type="project" value="InterPro"/>
</dbReference>
<dbReference type="EMBL" id="CAOS01000012">
    <property type="protein sequence ID" value="CCO08805.1"/>
    <property type="molecule type" value="Genomic_DNA"/>
</dbReference>
<dbReference type="Proteomes" id="UP000009315">
    <property type="component" value="Unassembled WGS sequence"/>
</dbReference>
<comment type="caution">
    <text evidence="10">The sequence shown here is derived from an EMBL/GenBank/DDBJ whole genome shotgun (WGS) entry which is preliminary data.</text>
</comment>
<dbReference type="RefSeq" id="WP_008412426.1">
    <property type="nucleotide sequence ID" value="NZ_CAOS01000012.1"/>
</dbReference>
<dbReference type="eggNOG" id="ENOG5032CXY">
    <property type="taxonomic scope" value="Bacteria"/>
</dbReference>
<evidence type="ECO:0000256" key="3">
    <source>
        <dbReference type="ARBA" id="ARBA00022525"/>
    </source>
</evidence>
<evidence type="ECO:0000256" key="2">
    <source>
        <dbReference type="ARBA" id="ARBA00018391"/>
    </source>
</evidence>
<dbReference type="SUPFAM" id="SSF48537">
    <property type="entry name" value="Phospholipase C/P1 nuclease"/>
    <property type="match status" value="1"/>
</dbReference>
<gene>
    <name evidence="10" type="ORF">DESHY_50113</name>
</gene>
<keyword evidence="6" id="KW-0378">Hydrolase</keyword>
<sequence length="229" mass="26364">MLNVSAMFDWSVSVAAKCISSLPLPVEWVRGTGSTHPFINEQARIILLNDGYKQAAHFFDMFAHQLDNGVVWVDYGLQSACHLYDPDSRSGMWHWPSAAEKCSEFYRKALKLWHSQKHARAMFYLGAALHLIQDVCVPHHATCHLFNGHMAYENWVENRKSHYPAENGGIYHISRHPQEWIAENAKLAKQYFHLVSRGNTEDYHRATDVLLPRAQQTTAGFLLHFYNQI</sequence>
<evidence type="ECO:0000313" key="10">
    <source>
        <dbReference type="EMBL" id="CCO08805.1"/>
    </source>
</evidence>
<dbReference type="InterPro" id="IPR008947">
    <property type="entry name" value="PLipase_C/P1_nuclease_dom_sf"/>
</dbReference>
<dbReference type="Pfam" id="PF00882">
    <property type="entry name" value="Zn_dep_PLPC"/>
    <property type="match status" value="1"/>
</dbReference>
<evidence type="ECO:0000256" key="4">
    <source>
        <dbReference type="ARBA" id="ARBA00022723"/>
    </source>
</evidence>
<evidence type="ECO:0000256" key="5">
    <source>
        <dbReference type="ARBA" id="ARBA00022729"/>
    </source>
</evidence>
<keyword evidence="5" id="KW-0732">Signal</keyword>
<dbReference type="OrthoDB" id="1677163at2"/>
<dbReference type="InterPro" id="IPR001531">
    <property type="entry name" value="Zn_PLipaseC"/>
</dbReference>
<evidence type="ECO:0000256" key="6">
    <source>
        <dbReference type="ARBA" id="ARBA00022801"/>
    </source>
</evidence>
<dbReference type="EC" id="3.1.4.3" evidence="1"/>
<dbReference type="STRING" id="1121428.DESHY_50113"/>
<keyword evidence="3" id="KW-0964">Secreted</keyword>
<dbReference type="PROSITE" id="PS51346">
    <property type="entry name" value="PROKAR_ZN_DEPEND_PLPC_2"/>
    <property type="match status" value="1"/>
</dbReference>
<reference evidence="10 11" key="1">
    <citation type="journal article" date="2013" name="Genome Announc.">
        <title>Genome Sequence of the Sulfate-Reducing Bacterium Desulfotomaculum hydrothermale Lam5(T).</title>
        <authorList>
            <person name="Amin O."/>
            <person name="Fardeau M.L."/>
            <person name="Valette O."/>
            <person name="Hirschler-Rea A."/>
            <person name="Barbe V."/>
            <person name="Medigue C."/>
            <person name="Vacherie B."/>
            <person name="Ollivier B."/>
            <person name="Bertin P.N."/>
            <person name="Dolla A."/>
        </authorList>
    </citation>
    <scope>NUCLEOTIDE SEQUENCE [LARGE SCALE GENOMIC DNA]</scope>
    <source>
        <strain evidence="11">Lam5 / DSM 18033</strain>
    </source>
</reference>
<feature type="domain" description="Zn-dependent PLC" evidence="9">
    <location>
        <begin position="23"/>
        <end position="229"/>
    </location>
</feature>
<dbReference type="AlphaFoldDB" id="K8E063"/>
<evidence type="ECO:0000259" key="9">
    <source>
        <dbReference type="PROSITE" id="PS51346"/>
    </source>
</evidence>
<name>K8E063_9FIRM</name>
<dbReference type="InterPro" id="IPR029002">
    <property type="entry name" value="PLPC/GPLD1"/>
</dbReference>
<evidence type="ECO:0000313" key="11">
    <source>
        <dbReference type="Proteomes" id="UP000009315"/>
    </source>
</evidence>
<proteinExistence type="predicted"/>
<keyword evidence="11" id="KW-1185">Reference proteome</keyword>
<evidence type="ECO:0000256" key="1">
    <source>
        <dbReference type="ARBA" id="ARBA00012018"/>
    </source>
</evidence>
<evidence type="ECO:0000256" key="8">
    <source>
        <dbReference type="ARBA" id="ARBA00031285"/>
    </source>
</evidence>
<dbReference type="SMART" id="SM00770">
    <property type="entry name" value="Zn_dep_PLPC"/>
    <property type="match status" value="1"/>
</dbReference>
<dbReference type="CDD" id="cd11009">
    <property type="entry name" value="Zn_dep_PLPC"/>
    <property type="match status" value="1"/>
</dbReference>
<keyword evidence="7" id="KW-0862">Zinc</keyword>